<dbReference type="STRING" id="243231.GSU3604"/>
<dbReference type="InParanoid" id="I7EF53"/>
<reference evidence="1 2" key="1">
    <citation type="journal article" date="2003" name="Science">
        <title>Genome of Geobacter sulfurreducens: metal reduction in subsurface environments.</title>
        <authorList>
            <person name="Methe B.A."/>
            <person name="Nelson K.E."/>
            <person name="Eisen J.A."/>
            <person name="Paulsen I.T."/>
            <person name="Nelson W."/>
            <person name="Heidelberg J.F."/>
            <person name="Wu D."/>
            <person name="Wu M."/>
            <person name="Ward N."/>
            <person name="Beanan M.J."/>
            <person name="Dodson R.J."/>
            <person name="Madupu R."/>
            <person name="Brinkac L.M."/>
            <person name="Daugherty S.C."/>
            <person name="DeBoy R.T."/>
            <person name="Durkin A.S."/>
            <person name="Gwinn M."/>
            <person name="Kolonay J.F."/>
            <person name="Sullivan S.A."/>
            <person name="Haft D.H."/>
            <person name="Selengut J."/>
            <person name="Davidsen T.M."/>
            <person name="Zafar N."/>
            <person name="White O."/>
            <person name="Tran B."/>
            <person name="Romero C."/>
            <person name="Forberger H.A."/>
            <person name="Weidman J."/>
            <person name="Khouri H."/>
            <person name="Feldblyum T.V."/>
            <person name="Utterback T.R."/>
            <person name="Van Aken S.E."/>
            <person name="Lovley D.R."/>
            <person name="Fraser C.M."/>
        </authorList>
    </citation>
    <scope>NUCLEOTIDE SEQUENCE [LARGE SCALE GENOMIC DNA]</scope>
    <source>
        <strain evidence="2">ATCC 51573 / DSM 12127 / PCA</strain>
    </source>
</reference>
<dbReference type="HOGENOM" id="CLU_2180085_0_0_7"/>
<sequence length="109" mass="12744">MDRNNFQFKDSSAARTYISGIAYQYDNPEHMMEFLRACDIVCAALVRNLLYECRYRRIQRGCLSGESGSNDDIQSDCVEMRDSYVMSYQEFTKAKDRLQKIVGKLKIPY</sequence>
<gene>
    <name evidence="1" type="ordered locus">GSU3604</name>
</gene>
<protein>
    <submittedName>
        <fullName evidence="1">Uncharacterized protein</fullName>
    </submittedName>
</protein>
<keyword evidence="2" id="KW-1185">Reference proteome</keyword>
<accession>I7EF53</accession>
<dbReference type="EnsemblBacteria" id="AFP20497">
    <property type="protein sequence ID" value="AFP20497"/>
    <property type="gene ID" value="GSU3604"/>
</dbReference>
<evidence type="ECO:0000313" key="1">
    <source>
        <dbReference type="EMBL" id="AFP20497.1"/>
    </source>
</evidence>
<dbReference type="KEGG" id="gsu:GSU3604"/>
<proteinExistence type="predicted"/>
<dbReference type="AlphaFoldDB" id="I7EF53"/>
<evidence type="ECO:0000313" key="2">
    <source>
        <dbReference type="Proteomes" id="UP000000577"/>
    </source>
</evidence>
<name>I7EF53_GEOSL</name>
<reference evidence="1 2" key="2">
    <citation type="journal article" date="2012" name="BMC Genomics">
        <title>Comparative genomic analysis of Geobacter sulfurreducens KN400, a strain with enhanced capacity for extracellular electron transfer and electricity production.</title>
        <authorList>
            <person name="Butler J.E."/>
            <person name="Young N.D."/>
            <person name="Aklujkar M."/>
            <person name="Lovley D.R."/>
        </authorList>
    </citation>
    <scope>NUCLEOTIDE SEQUENCE [LARGE SCALE GENOMIC DNA]</scope>
    <source>
        <strain evidence="2">ATCC 51573 / DSM 12127 / PCA</strain>
    </source>
</reference>
<dbReference type="Proteomes" id="UP000000577">
    <property type="component" value="Chromosome"/>
</dbReference>
<dbReference type="EMBL" id="AE017180">
    <property type="protein sequence ID" value="AFP20497.1"/>
    <property type="molecule type" value="Genomic_DNA"/>
</dbReference>
<organism evidence="1 2">
    <name type="scientific">Geobacter sulfurreducens (strain ATCC 51573 / DSM 12127 / PCA)</name>
    <dbReference type="NCBI Taxonomy" id="243231"/>
    <lineage>
        <taxon>Bacteria</taxon>
        <taxon>Pseudomonadati</taxon>
        <taxon>Thermodesulfobacteriota</taxon>
        <taxon>Desulfuromonadia</taxon>
        <taxon>Geobacterales</taxon>
        <taxon>Geobacteraceae</taxon>
        <taxon>Geobacter</taxon>
    </lineage>
</organism>